<reference evidence="1 2" key="1">
    <citation type="submission" date="2019-05" db="EMBL/GenBank/DDBJ databases">
        <title>Another draft genome of Portunus trituberculatus and its Hox gene families provides insights of decapod evolution.</title>
        <authorList>
            <person name="Jeong J.-H."/>
            <person name="Song I."/>
            <person name="Kim S."/>
            <person name="Choi T."/>
            <person name="Kim D."/>
            <person name="Ryu S."/>
            <person name="Kim W."/>
        </authorList>
    </citation>
    <scope>NUCLEOTIDE SEQUENCE [LARGE SCALE GENOMIC DNA]</scope>
    <source>
        <tissue evidence="1">Muscle</tissue>
    </source>
</reference>
<gene>
    <name evidence="1" type="ORF">E2C01_017017</name>
</gene>
<name>A0A5B7DSB6_PORTR</name>
<dbReference type="Proteomes" id="UP000324222">
    <property type="component" value="Unassembled WGS sequence"/>
</dbReference>
<proteinExistence type="predicted"/>
<sequence>MVRYEIYFIFLRAGGGTESLVKNTARNFSFLQLLRNLMKRRSRRCERFRSRITRTGARDAACPAALFFPAMSDRRRRSLTLRHKTLLHFCFNFRVPFWLFF</sequence>
<comment type="caution">
    <text evidence="1">The sequence shown here is derived from an EMBL/GenBank/DDBJ whole genome shotgun (WGS) entry which is preliminary data.</text>
</comment>
<accession>A0A5B7DSB6</accession>
<evidence type="ECO:0000313" key="2">
    <source>
        <dbReference type="Proteomes" id="UP000324222"/>
    </source>
</evidence>
<keyword evidence="2" id="KW-1185">Reference proteome</keyword>
<organism evidence="1 2">
    <name type="scientific">Portunus trituberculatus</name>
    <name type="common">Swimming crab</name>
    <name type="synonym">Neptunus trituberculatus</name>
    <dbReference type="NCBI Taxonomy" id="210409"/>
    <lineage>
        <taxon>Eukaryota</taxon>
        <taxon>Metazoa</taxon>
        <taxon>Ecdysozoa</taxon>
        <taxon>Arthropoda</taxon>
        <taxon>Crustacea</taxon>
        <taxon>Multicrustacea</taxon>
        <taxon>Malacostraca</taxon>
        <taxon>Eumalacostraca</taxon>
        <taxon>Eucarida</taxon>
        <taxon>Decapoda</taxon>
        <taxon>Pleocyemata</taxon>
        <taxon>Brachyura</taxon>
        <taxon>Eubrachyura</taxon>
        <taxon>Portunoidea</taxon>
        <taxon>Portunidae</taxon>
        <taxon>Portuninae</taxon>
        <taxon>Portunus</taxon>
    </lineage>
</organism>
<evidence type="ECO:0000313" key="1">
    <source>
        <dbReference type="EMBL" id="MPC23949.1"/>
    </source>
</evidence>
<dbReference type="EMBL" id="VSRR010001270">
    <property type="protein sequence ID" value="MPC23949.1"/>
    <property type="molecule type" value="Genomic_DNA"/>
</dbReference>
<protein>
    <submittedName>
        <fullName evidence="1">Uncharacterized protein</fullName>
    </submittedName>
</protein>
<dbReference type="AlphaFoldDB" id="A0A5B7DSB6"/>